<dbReference type="SMART" id="SM01118">
    <property type="entry name" value="CYTH"/>
    <property type="match status" value="1"/>
</dbReference>
<proteinExistence type="predicted"/>
<feature type="domain" description="CYTH" evidence="1">
    <location>
        <begin position="1"/>
        <end position="166"/>
    </location>
</feature>
<dbReference type="Pfam" id="PF01928">
    <property type="entry name" value="CYTH"/>
    <property type="match status" value="1"/>
</dbReference>
<dbReference type="InterPro" id="IPR033469">
    <property type="entry name" value="CYTH-like_dom_sf"/>
</dbReference>
<dbReference type="AlphaFoldDB" id="A0A523ZJN5"/>
<evidence type="ECO:0000259" key="1">
    <source>
        <dbReference type="PROSITE" id="PS51707"/>
    </source>
</evidence>
<dbReference type="NCBIfam" id="TIGR00318">
    <property type="entry name" value="cyaB"/>
    <property type="match status" value="1"/>
</dbReference>
<evidence type="ECO:0000313" key="2">
    <source>
        <dbReference type="EMBL" id="TEU04003.1"/>
    </source>
</evidence>
<dbReference type="InterPro" id="IPR008173">
    <property type="entry name" value="Adenylyl_cyclase_CyaB"/>
</dbReference>
<reference evidence="2 3" key="1">
    <citation type="submission" date="2019-03" db="EMBL/GenBank/DDBJ databases">
        <title>Metabolic potential of uncultured bacteria and archaea associated with petroleum seepage in deep-sea sediments.</title>
        <authorList>
            <person name="Dong X."/>
            <person name="Hubert C."/>
        </authorList>
    </citation>
    <scope>NUCLEOTIDE SEQUENCE [LARGE SCALE GENOMIC DNA]</scope>
    <source>
        <strain evidence="2">E26_bin6</strain>
    </source>
</reference>
<dbReference type="PROSITE" id="PS51707">
    <property type="entry name" value="CYTH"/>
    <property type="match status" value="1"/>
</dbReference>
<dbReference type="Gene3D" id="2.40.320.10">
    <property type="entry name" value="Hypothetical Protein Pfu-838710-001"/>
    <property type="match status" value="1"/>
</dbReference>
<evidence type="ECO:0000313" key="3">
    <source>
        <dbReference type="Proteomes" id="UP000316674"/>
    </source>
</evidence>
<accession>A0A523ZJN5</accession>
<dbReference type="PANTHER" id="PTHR21028">
    <property type="entry name" value="SI:CH211-156B7.4"/>
    <property type="match status" value="1"/>
</dbReference>
<dbReference type="CDD" id="cd07890">
    <property type="entry name" value="CYTH-like_AC_IV-like"/>
    <property type="match status" value="1"/>
</dbReference>
<dbReference type="EMBL" id="SOHY01000006">
    <property type="protein sequence ID" value="TEU04003.1"/>
    <property type="molecule type" value="Genomic_DNA"/>
</dbReference>
<dbReference type="PANTHER" id="PTHR21028:SF2">
    <property type="entry name" value="CYTH DOMAIN-CONTAINING PROTEIN"/>
    <property type="match status" value="1"/>
</dbReference>
<dbReference type="SUPFAM" id="SSF55154">
    <property type="entry name" value="CYTH-like phosphatases"/>
    <property type="match status" value="1"/>
</dbReference>
<name>A0A523ZJN5_UNCAE</name>
<protein>
    <submittedName>
        <fullName evidence="2">Class IV adenylate cyclase</fullName>
    </submittedName>
</protein>
<dbReference type="InterPro" id="IPR023577">
    <property type="entry name" value="CYTH_domain"/>
</dbReference>
<dbReference type="Proteomes" id="UP000316674">
    <property type="component" value="Unassembled WGS sequence"/>
</dbReference>
<comment type="caution">
    <text evidence="2">The sequence shown here is derived from an EMBL/GenBank/DDBJ whole genome shotgun (WGS) entry which is preliminary data.</text>
</comment>
<organism evidence="2 3">
    <name type="scientific">Aerophobetes bacterium</name>
    <dbReference type="NCBI Taxonomy" id="2030807"/>
    <lineage>
        <taxon>Bacteria</taxon>
        <taxon>Candidatus Aerophobota</taxon>
    </lineage>
</organism>
<sequence length="171" mass="20481">MLEVEIKVRIDIEEVKGKLSKLGARFIRNQHQLDTYFHHPCRDFKKTDEALRVRAVSGKYLLTYKGRRLDSQSKTREEIEIEVDNKIFDILEALTFSKVRNIEKQRSFYRWDNLKIFLDKVEGLGEFLEIEGDSWQSKEKIFQFLEELGVQRNRLIRKSYLELIEEVLLEP</sequence>
<gene>
    <name evidence="2" type="primary">cyaB</name>
    <name evidence="2" type="ORF">E3I16_00110</name>
</gene>